<proteinExistence type="inferred from homology"/>
<dbReference type="InterPro" id="IPR021765">
    <property type="entry name" value="UstYa-like"/>
</dbReference>
<evidence type="ECO:0000256" key="3">
    <source>
        <dbReference type="ARBA" id="ARBA00035112"/>
    </source>
</evidence>
<dbReference type="EMBL" id="JANAWD010000724">
    <property type="protein sequence ID" value="KAJ3476305.1"/>
    <property type="molecule type" value="Genomic_DNA"/>
</dbReference>
<protein>
    <recommendedName>
        <fullName evidence="6">Oxidase ustYa</fullName>
    </recommendedName>
</protein>
<sequence length="198" mass="22528">MRSKDNPASLRRFEALLLIFLGTVFLLTSIASLSTTLLSRLRTGSSTRLEGYSYDLDDYPPNYPLDAPLVSMTPDDTVHYSINREAGKAEWSRVFPKGGGFLRLGPKNRYFGLSMYHQMHCLITIQDAIRKHNADDHAHHCLNYMRQMILCDANPTLERTIPEFGPLATELRTERVCRDWSKVWELAEENHLGTVAGV</sequence>
<comment type="pathway">
    <text evidence="1">Mycotoxin biosynthesis.</text>
</comment>
<evidence type="ECO:0000313" key="4">
    <source>
        <dbReference type="EMBL" id="KAJ3476305.1"/>
    </source>
</evidence>
<dbReference type="Pfam" id="PF11807">
    <property type="entry name" value="UstYa"/>
    <property type="match status" value="1"/>
</dbReference>
<dbReference type="PANTHER" id="PTHR33365">
    <property type="entry name" value="YALI0B05434P"/>
    <property type="match status" value="1"/>
</dbReference>
<dbReference type="AlphaFoldDB" id="A0AAD5UUI3"/>
<keyword evidence="2" id="KW-0560">Oxidoreductase</keyword>
<comment type="caution">
    <text evidence="4">The sequence shown here is derived from an EMBL/GenBank/DDBJ whole genome shotgun (WGS) entry which is preliminary data.</text>
</comment>
<evidence type="ECO:0000256" key="2">
    <source>
        <dbReference type="ARBA" id="ARBA00023002"/>
    </source>
</evidence>
<evidence type="ECO:0000256" key="1">
    <source>
        <dbReference type="ARBA" id="ARBA00004685"/>
    </source>
</evidence>
<comment type="similarity">
    <text evidence="3">Belongs to the ustYa family.</text>
</comment>
<reference evidence="4" key="1">
    <citation type="submission" date="2022-07" db="EMBL/GenBank/DDBJ databases">
        <title>Genome Sequence of Physisporinus lineatus.</title>
        <authorList>
            <person name="Buettner E."/>
        </authorList>
    </citation>
    <scope>NUCLEOTIDE SEQUENCE</scope>
    <source>
        <strain evidence="4">VT162</strain>
    </source>
</reference>
<dbReference type="PANTHER" id="PTHR33365:SF11">
    <property type="entry name" value="TAT PATHWAY SIGNAL SEQUENCE"/>
    <property type="match status" value="1"/>
</dbReference>
<organism evidence="4 5">
    <name type="scientific">Meripilus lineatus</name>
    <dbReference type="NCBI Taxonomy" id="2056292"/>
    <lineage>
        <taxon>Eukaryota</taxon>
        <taxon>Fungi</taxon>
        <taxon>Dikarya</taxon>
        <taxon>Basidiomycota</taxon>
        <taxon>Agaricomycotina</taxon>
        <taxon>Agaricomycetes</taxon>
        <taxon>Polyporales</taxon>
        <taxon>Meripilaceae</taxon>
        <taxon>Meripilus</taxon>
    </lineage>
</organism>
<dbReference type="Proteomes" id="UP001212997">
    <property type="component" value="Unassembled WGS sequence"/>
</dbReference>
<evidence type="ECO:0008006" key="6">
    <source>
        <dbReference type="Google" id="ProtNLM"/>
    </source>
</evidence>
<dbReference type="GO" id="GO:0043386">
    <property type="term" value="P:mycotoxin biosynthetic process"/>
    <property type="evidence" value="ECO:0007669"/>
    <property type="project" value="InterPro"/>
</dbReference>
<gene>
    <name evidence="4" type="ORF">NLI96_g11251</name>
</gene>
<evidence type="ECO:0000313" key="5">
    <source>
        <dbReference type="Proteomes" id="UP001212997"/>
    </source>
</evidence>
<keyword evidence="5" id="KW-1185">Reference proteome</keyword>
<dbReference type="GO" id="GO:0016491">
    <property type="term" value="F:oxidoreductase activity"/>
    <property type="evidence" value="ECO:0007669"/>
    <property type="project" value="UniProtKB-KW"/>
</dbReference>
<accession>A0AAD5UUI3</accession>
<name>A0AAD5UUI3_9APHY</name>